<feature type="transmembrane region" description="Helical" evidence="6">
    <location>
        <begin position="71"/>
        <end position="91"/>
    </location>
</feature>
<organism evidence="8 9">
    <name type="scientific">Rickenella mellea</name>
    <dbReference type="NCBI Taxonomy" id="50990"/>
    <lineage>
        <taxon>Eukaryota</taxon>
        <taxon>Fungi</taxon>
        <taxon>Dikarya</taxon>
        <taxon>Basidiomycota</taxon>
        <taxon>Agaricomycotina</taxon>
        <taxon>Agaricomycetes</taxon>
        <taxon>Hymenochaetales</taxon>
        <taxon>Rickenellaceae</taxon>
        <taxon>Rickenella</taxon>
    </lineage>
</organism>
<proteinExistence type="predicted"/>
<sequence length="128" mass="13728">RRVRALNPSFVLENSGSVARDHLALERTFLAYVRTSLGCASMGVALVQLLSVPSADGTAQNATLTKFVTPLGATTIVVGLSLMIIGFVRYFRVQRTLMDGKFLPAGNIVHFTALALSCLVFVVFAVVL</sequence>
<evidence type="ECO:0000313" key="8">
    <source>
        <dbReference type="EMBL" id="TDL20195.1"/>
    </source>
</evidence>
<dbReference type="PANTHER" id="PTHR34187">
    <property type="entry name" value="FGR18P"/>
    <property type="match status" value="1"/>
</dbReference>
<feature type="transmembrane region" description="Helical" evidence="6">
    <location>
        <begin position="29"/>
        <end position="51"/>
    </location>
</feature>
<feature type="domain" description="DUF202" evidence="7">
    <location>
        <begin position="20"/>
        <end position="95"/>
    </location>
</feature>
<evidence type="ECO:0000259" key="7">
    <source>
        <dbReference type="Pfam" id="PF02656"/>
    </source>
</evidence>
<name>A0A4Y7PYH4_9AGAM</name>
<dbReference type="InterPro" id="IPR003807">
    <property type="entry name" value="DUF202"/>
</dbReference>
<dbReference type="OrthoDB" id="199599at2759"/>
<feature type="non-terminal residue" evidence="8">
    <location>
        <position position="1"/>
    </location>
</feature>
<keyword evidence="2" id="KW-1003">Cell membrane</keyword>
<dbReference type="EMBL" id="ML170190">
    <property type="protein sequence ID" value="TDL20195.1"/>
    <property type="molecule type" value="Genomic_DNA"/>
</dbReference>
<comment type="subcellular location">
    <subcellularLocation>
        <location evidence="1">Cell membrane</location>
        <topology evidence="1">Multi-pass membrane protein</topology>
    </subcellularLocation>
</comment>
<dbReference type="AlphaFoldDB" id="A0A4Y7PYH4"/>
<dbReference type="PANTHER" id="PTHR34187:SF2">
    <property type="entry name" value="DUF202 DOMAIN-CONTAINING PROTEIN"/>
    <property type="match status" value="1"/>
</dbReference>
<accession>A0A4Y7PYH4</accession>
<evidence type="ECO:0000256" key="1">
    <source>
        <dbReference type="ARBA" id="ARBA00004651"/>
    </source>
</evidence>
<keyword evidence="3 6" id="KW-0812">Transmembrane</keyword>
<keyword evidence="9" id="KW-1185">Reference proteome</keyword>
<reference evidence="8 9" key="1">
    <citation type="submission" date="2018-06" db="EMBL/GenBank/DDBJ databases">
        <title>A transcriptomic atlas of mushroom development highlights an independent origin of complex multicellularity.</title>
        <authorList>
            <consortium name="DOE Joint Genome Institute"/>
            <person name="Krizsan K."/>
            <person name="Almasi E."/>
            <person name="Merenyi Z."/>
            <person name="Sahu N."/>
            <person name="Viragh M."/>
            <person name="Koszo T."/>
            <person name="Mondo S."/>
            <person name="Kiss B."/>
            <person name="Balint B."/>
            <person name="Kues U."/>
            <person name="Barry K."/>
            <person name="Hegedus J.C."/>
            <person name="Henrissat B."/>
            <person name="Johnson J."/>
            <person name="Lipzen A."/>
            <person name="Ohm R."/>
            <person name="Nagy I."/>
            <person name="Pangilinan J."/>
            <person name="Yan J."/>
            <person name="Xiong Y."/>
            <person name="Grigoriev I.V."/>
            <person name="Hibbett D.S."/>
            <person name="Nagy L.G."/>
        </authorList>
    </citation>
    <scope>NUCLEOTIDE SEQUENCE [LARGE SCALE GENOMIC DNA]</scope>
    <source>
        <strain evidence="8 9">SZMC22713</strain>
    </source>
</reference>
<feature type="non-terminal residue" evidence="8">
    <location>
        <position position="128"/>
    </location>
</feature>
<evidence type="ECO:0000256" key="4">
    <source>
        <dbReference type="ARBA" id="ARBA00022989"/>
    </source>
</evidence>
<dbReference type="VEuPathDB" id="FungiDB:BD410DRAFT_704255"/>
<evidence type="ECO:0000256" key="6">
    <source>
        <dbReference type="SAM" id="Phobius"/>
    </source>
</evidence>
<dbReference type="Proteomes" id="UP000294933">
    <property type="component" value="Unassembled WGS sequence"/>
</dbReference>
<gene>
    <name evidence="8" type="ORF">BD410DRAFT_704255</name>
</gene>
<feature type="transmembrane region" description="Helical" evidence="6">
    <location>
        <begin position="103"/>
        <end position="127"/>
    </location>
</feature>
<evidence type="ECO:0000313" key="9">
    <source>
        <dbReference type="Proteomes" id="UP000294933"/>
    </source>
</evidence>
<dbReference type="GO" id="GO:0005886">
    <property type="term" value="C:plasma membrane"/>
    <property type="evidence" value="ECO:0007669"/>
    <property type="project" value="UniProtKB-SubCell"/>
</dbReference>
<dbReference type="Pfam" id="PF02656">
    <property type="entry name" value="DUF202"/>
    <property type="match status" value="1"/>
</dbReference>
<evidence type="ECO:0000256" key="2">
    <source>
        <dbReference type="ARBA" id="ARBA00022475"/>
    </source>
</evidence>
<keyword evidence="5 6" id="KW-0472">Membrane</keyword>
<protein>
    <recommendedName>
        <fullName evidence="7">DUF202 domain-containing protein</fullName>
    </recommendedName>
</protein>
<evidence type="ECO:0000256" key="5">
    <source>
        <dbReference type="ARBA" id="ARBA00023136"/>
    </source>
</evidence>
<evidence type="ECO:0000256" key="3">
    <source>
        <dbReference type="ARBA" id="ARBA00022692"/>
    </source>
</evidence>
<dbReference type="InterPro" id="IPR052053">
    <property type="entry name" value="IM_YidH-like"/>
</dbReference>
<keyword evidence="4 6" id="KW-1133">Transmembrane helix</keyword>